<proteinExistence type="predicted"/>
<accession>A0A9P1EPP5</accession>
<dbReference type="PANTHER" id="PTHR35097">
    <property type="entry name" value="GDSL ESTERASE/LIPASE"/>
    <property type="match status" value="1"/>
</dbReference>
<comment type="caution">
    <text evidence="1">The sequence shown here is derived from an EMBL/GenBank/DDBJ whole genome shotgun (WGS) entry which is preliminary data.</text>
</comment>
<protein>
    <submittedName>
        <fullName evidence="1">Uncharacterized protein</fullName>
    </submittedName>
</protein>
<organism evidence="1 2">
    <name type="scientific">Cuscuta europaea</name>
    <name type="common">European dodder</name>
    <dbReference type="NCBI Taxonomy" id="41803"/>
    <lineage>
        <taxon>Eukaryota</taxon>
        <taxon>Viridiplantae</taxon>
        <taxon>Streptophyta</taxon>
        <taxon>Embryophyta</taxon>
        <taxon>Tracheophyta</taxon>
        <taxon>Spermatophyta</taxon>
        <taxon>Magnoliopsida</taxon>
        <taxon>eudicotyledons</taxon>
        <taxon>Gunneridae</taxon>
        <taxon>Pentapetalae</taxon>
        <taxon>asterids</taxon>
        <taxon>lamiids</taxon>
        <taxon>Solanales</taxon>
        <taxon>Convolvulaceae</taxon>
        <taxon>Cuscuteae</taxon>
        <taxon>Cuscuta</taxon>
        <taxon>Cuscuta subgen. Cuscuta</taxon>
    </lineage>
</organism>
<gene>
    <name evidence="1" type="ORF">CEURO_LOCUS22163</name>
</gene>
<dbReference type="EMBL" id="CAMAPE010000077">
    <property type="protein sequence ID" value="CAH9118998.1"/>
    <property type="molecule type" value="Genomic_DNA"/>
</dbReference>
<sequence>MEPATMVVEKLKAVAQSTKDFASNILNLSQNSNRRRNPIEILKRLQRETFSDIMKLRDRQEKAERLLSFYKTTKAGPFQEGGTLVKGEVDMLGALVMTNTIDQPTCDAIQRAGIKNGIESRICFERSIGERDKIVTEFVGGDRGREDALWAPLSLAKVLYCANMSKWFSAVAIPVGARCRDFSDGTSFPHEEKALTDYSAVGPPMLNHVNGSAVGIMVRKSNFVASLAQFISVVGQSSPSTTLPTTLTSFSTSGQIVYQLSTSTKLSLIGIQKVLKGSNQQPRLGSMIFPVEFWRQNGQSLEEDGDTNGSMAFMMESRLDESTRIGGWVEMEKKSQPRNVKWAVSMSDTPEDGLGWGLSLSGLTQSPRSNWEHFQVEACLNFNLGKKCRLQPAILYVRDGDVQFPSLMFRSSFSL</sequence>
<dbReference type="OrthoDB" id="2017825at2759"/>
<name>A0A9P1EPP5_CUSEU</name>
<dbReference type="AlphaFoldDB" id="A0A9P1EPP5"/>
<dbReference type="PANTHER" id="PTHR35097:SF1">
    <property type="entry name" value="GDSL ESTERASE_LIPASE"/>
    <property type="match status" value="1"/>
</dbReference>
<reference evidence="1" key="1">
    <citation type="submission" date="2022-07" db="EMBL/GenBank/DDBJ databases">
        <authorList>
            <person name="Macas J."/>
            <person name="Novak P."/>
            <person name="Neumann P."/>
        </authorList>
    </citation>
    <scope>NUCLEOTIDE SEQUENCE</scope>
</reference>
<evidence type="ECO:0000313" key="2">
    <source>
        <dbReference type="Proteomes" id="UP001152484"/>
    </source>
</evidence>
<keyword evidence="2" id="KW-1185">Reference proteome</keyword>
<dbReference type="Proteomes" id="UP001152484">
    <property type="component" value="Unassembled WGS sequence"/>
</dbReference>
<evidence type="ECO:0000313" key="1">
    <source>
        <dbReference type="EMBL" id="CAH9118998.1"/>
    </source>
</evidence>